<name>A0AAV8SP70_9ROSI</name>
<dbReference type="InterPro" id="IPR038584">
    <property type="entry name" value="Ribosomal_bL33_sf"/>
</dbReference>
<dbReference type="GO" id="GO:0005840">
    <property type="term" value="C:ribosome"/>
    <property type="evidence" value="ECO:0007669"/>
    <property type="project" value="UniProtKB-KW"/>
</dbReference>
<accession>A0AAV8SP70</accession>
<dbReference type="GO" id="GO:0005737">
    <property type="term" value="C:cytoplasm"/>
    <property type="evidence" value="ECO:0007669"/>
    <property type="project" value="UniProtKB-ARBA"/>
</dbReference>
<dbReference type="GO" id="GO:1990904">
    <property type="term" value="C:ribonucleoprotein complex"/>
    <property type="evidence" value="ECO:0007669"/>
    <property type="project" value="UniProtKB-KW"/>
</dbReference>
<dbReference type="InterPro" id="IPR001705">
    <property type="entry name" value="Ribosomal_bL33"/>
</dbReference>
<dbReference type="AlphaFoldDB" id="A0AAV8SP70"/>
<dbReference type="GO" id="GO:0003735">
    <property type="term" value="F:structural constituent of ribosome"/>
    <property type="evidence" value="ECO:0007669"/>
    <property type="project" value="InterPro"/>
</dbReference>
<comment type="caution">
    <text evidence="4">The sequence shown here is derived from an EMBL/GenBank/DDBJ whole genome shotgun (WGS) entry which is preliminary data.</text>
</comment>
<dbReference type="GO" id="GO:0006412">
    <property type="term" value="P:translation"/>
    <property type="evidence" value="ECO:0007669"/>
    <property type="project" value="InterPro"/>
</dbReference>
<reference evidence="4 5" key="1">
    <citation type="submission" date="2021-09" db="EMBL/GenBank/DDBJ databases">
        <title>Genomic insights and catalytic innovation underlie evolution of tropane alkaloids biosynthesis.</title>
        <authorList>
            <person name="Wang Y.-J."/>
            <person name="Tian T."/>
            <person name="Huang J.-P."/>
            <person name="Huang S.-X."/>
        </authorList>
    </citation>
    <scope>NUCLEOTIDE SEQUENCE [LARGE SCALE GENOMIC DNA]</scope>
    <source>
        <strain evidence="4">KIB-2018</strain>
        <tissue evidence="4">Leaf</tissue>
    </source>
</reference>
<comment type="similarity">
    <text evidence="1">Belongs to the bacterial ribosomal protein bL33 family.</text>
</comment>
<evidence type="ECO:0000256" key="1">
    <source>
        <dbReference type="ARBA" id="ARBA00007596"/>
    </source>
</evidence>
<dbReference type="Proteomes" id="UP001159364">
    <property type="component" value="Linkage Group LG09"/>
</dbReference>
<dbReference type="PANTHER" id="PTHR43168">
    <property type="entry name" value="50S RIBOSOMAL PROTEIN L33, CHLOROPLASTIC"/>
    <property type="match status" value="1"/>
</dbReference>
<protein>
    <recommendedName>
        <fullName evidence="6">Ribosomal protein L33</fullName>
    </recommendedName>
</protein>
<keyword evidence="3" id="KW-0687">Ribonucleoprotein</keyword>
<sequence length="51" mass="5755">MVGGKENRLRVILECTNCVRTSVNKKSTGISRYITQKIGIFLRRCREGVGI</sequence>
<proteinExistence type="inferred from homology"/>
<dbReference type="EMBL" id="JAIWQS010000009">
    <property type="protein sequence ID" value="KAJ8754082.1"/>
    <property type="molecule type" value="Genomic_DNA"/>
</dbReference>
<gene>
    <name evidence="4" type="ORF">K2173_001980</name>
</gene>
<evidence type="ECO:0000313" key="4">
    <source>
        <dbReference type="EMBL" id="KAJ8754082.1"/>
    </source>
</evidence>
<evidence type="ECO:0000256" key="2">
    <source>
        <dbReference type="ARBA" id="ARBA00022980"/>
    </source>
</evidence>
<dbReference type="PANTHER" id="PTHR43168:SF2">
    <property type="entry name" value="LARGE RIBOSOMAL SUBUNIT PROTEIN BL33C"/>
    <property type="match status" value="1"/>
</dbReference>
<evidence type="ECO:0000313" key="5">
    <source>
        <dbReference type="Proteomes" id="UP001159364"/>
    </source>
</evidence>
<evidence type="ECO:0008006" key="6">
    <source>
        <dbReference type="Google" id="ProtNLM"/>
    </source>
</evidence>
<evidence type="ECO:0000256" key="3">
    <source>
        <dbReference type="ARBA" id="ARBA00023274"/>
    </source>
</evidence>
<keyword evidence="2" id="KW-0689">Ribosomal protein</keyword>
<organism evidence="4 5">
    <name type="scientific">Erythroxylum novogranatense</name>
    <dbReference type="NCBI Taxonomy" id="1862640"/>
    <lineage>
        <taxon>Eukaryota</taxon>
        <taxon>Viridiplantae</taxon>
        <taxon>Streptophyta</taxon>
        <taxon>Embryophyta</taxon>
        <taxon>Tracheophyta</taxon>
        <taxon>Spermatophyta</taxon>
        <taxon>Magnoliopsida</taxon>
        <taxon>eudicotyledons</taxon>
        <taxon>Gunneridae</taxon>
        <taxon>Pentapetalae</taxon>
        <taxon>rosids</taxon>
        <taxon>fabids</taxon>
        <taxon>Malpighiales</taxon>
        <taxon>Erythroxylaceae</taxon>
        <taxon>Erythroxylum</taxon>
    </lineage>
</organism>
<dbReference type="Gene3D" id="2.20.28.120">
    <property type="entry name" value="Ribosomal protein L33"/>
    <property type="match status" value="1"/>
</dbReference>
<keyword evidence="5" id="KW-1185">Reference proteome</keyword>